<organism evidence="1 2">
    <name type="scientific">Penicillium nalgiovense</name>
    <dbReference type="NCBI Taxonomy" id="60175"/>
    <lineage>
        <taxon>Eukaryota</taxon>
        <taxon>Fungi</taxon>
        <taxon>Dikarya</taxon>
        <taxon>Ascomycota</taxon>
        <taxon>Pezizomycotina</taxon>
        <taxon>Eurotiomycetes</taxon>
        <taxon>Eurotiomycetidae</taxon>
        <taxon>Eurotiales</taxon>
        <taxon>Aspergillaceae</taxon>
        <taxon>Penicillium</taxon>
    </lineage>
</organism>
<protein>
    <submittedName>
        <fullName evidence="1">Uncharacterized protein</fullName>
    </submittedName>
</protein>
<accession>A0A1V6XAD3</accession>
<comment type="caution">
    <text evidence="1">The sequence shown here is derived from an EMBL/GenBank/DDBJ whole genome shotgun (WGS) entry which is preliminary data.</text>
</comment>
<sequence length="168" mass="18989">MSQEPAPGIVLLTELATIELLYEYASRAGSDGQLLYASRQNSRSINPGLFLAYTHMELISWLVKNNYTTKSTSVKWYSWKKIFSKYQIPLFSISSQTANLRENLRSIEEKAGMVYAVLQANDVSIPPTAIAYRVVQPNLPNDPLPEAFEDLLRRGSHLQQQLSPPQDQ</sequence>
<proteinExistence type="predicted"/>
<dbReference type="OMA" id="LAYTHME"/>
<name>A0A1V6XAD3_PENNA</name>
<dbReference type="AlphaFoldDB" id="A0A1V6XAD3"/>
<evidence type="ECO:0000313" key="1">
    <source>
        <dbReference type="EMBL" id="OQE72123.1"/>
    </source>
</evidence>
<dbReference type="EMBL" id="MOOB01000100">
    <property type="protein sequence ID" value="OQE72123.1"/>
    <property type="molecule type" value="Genomic_DNA"/>
</dbReference>
<evidence type="ECO:0000313" key="2">
    <source>
        <dbReference type="Proteomes" id="UP000191691"/>
    </source>
</evidence>
<dbReference type="Proteomes" id="UP000191691">
    <property type="component" value="Unassembled WGS sequence"/>
</dbReference>
<gene>
    <name evidence="1" type="ORF">PENNAL_c0100G10080</name>
</gene>
<reference evidence="2" key="1">
    <citation type="journal article" date="2017" name="Nat. Microbiol.">
        <title>Global analysis of biosynthetic gene clusters reveals vast potential of secondary metabolite production in Penicillium species.</title>
        <authorList>
            <person name="Nielsen J.C."/>
            <person name="Grijseels S."/>
            <person name="Prigent S."/>
            <person name="Ji B."/>
            <person name="Dainat J."/>
            <person name="Nielsen K.F."/>
            <person name="Frisvad J.C."/>
            <person name="Workman M."/>
            <person name="Nielsen J."/>
        </authorList>
    </citation>
    <scope>NUCLEOTIDE SEQUENCE [LARGE SCALE GENOMIC DNA]</scope>
    <source>
        <strain evidence="2">IBT 13039</strain>
    </source>
</reference>
<keyword evidence="2" id="KW-1185">Reference proteome</keyword>